<name>A0AAV9HIU2_9PEZI</name>
<evidence type="ECO:0000313" key="2">
    <source>
        <dbReference type="EMBL" id="KAK4459568.1"/>
    </source>
</evidence>
<feature type="signal peptide" evidence="1">
    <location>
        <begin position="1"/>
        <end position="19"/>
    </location>
</feature>
<keyword evidence="3" id="KW-1185">Reference proteome</keyword>
<keyword evidence="1" id="KW-0732">Signal</keyword>
<dbReference type="AlphaFoldDB" id="A0AAV9HIU2"/>
<evidence type="ECO:0000313" key="3">
    <source>
        <dbReference type="Proteomes" id="UP001321749"/>
    </source>
</evidence>
<evidence type="ECO:0000256" key="1">
    <source>
        <dbReference type="SAM" id="SignalP"/>
    </source>
</evidence>
<comment type="caution">
    <text evidence="2">The sequence shown here is derived from an EMBL/GenBank/DDBJ whole genome shotgun (WGS) entry which is preliminary data.</text>
</comment>
<dbReference type="Proteomes" id="UP001321749">
    <property type="component" value="Unassembled WGS sequence"/>
</dbReference>
<sequence length="230" mass="23386">MRTTFTSLLLTTVATLAASHPAPEALITPAPTPITHLQPRQDALSSSSSATITTAPSCLPSLSSILAPFPTPPPLVVSWNSAAILRISSAANRADENVFASALGAANKVQALCTAAASGIAPMPTHAPELAAAYSKYLDQVQMWRFAVEGDAYRVAGECGGFVGLGLELLMATEAPMCVSGIRATVRPWSTQGVDGGVVLSAAGGGGGKEVLSFSLVMGVVVGAAVLVWL</sequence>
<feature type="chain" id="PRO_5043462921" evidence="1">
    <location>
        <begin position="20"/>
        <end position="230"/>
    </location>
</feature>
<accession>A0AAV9HIU2</accession>
<dbReference type="EMBL" id="MU865033">
    <property type="protein sequence ID" value="KAK4459568.1"/>
    <property type="molecule type" value="Genomic_DNA"/>
</dbReference>
<organism evidence="2 3">
    <name type="scientific">Cladorrhinum samala</name>
    <dbReference type="NCBI Taxonomy" id="585594"/>
    <lineage>
        <taxon>Eukaryota</taxon>
        <taxon>Fungi</taxon>
        <taxon>Dikarya</taxon>
        <taxon>Ascomycota</taxon>
        <taxon>Pezizomycotina</taxon>
        <taxon>Sordariomycetes</taxon>
        <taxon>Sordariomycetidae</taxon>
        <taxon>Sordariales</taxon>
        <taxon>Podosporaceae</taxon>
        <taxon>Cladorrhinum</taxon>
    </lineage>
</organism>
<proteinExistence type="predicted"/>
<reference evidence="2" key="2">
    <citation type="submission" date="2023-06" db="EMBL/GenBank/DDBJ databases">
        <authorList>
            <consortium name="Lawrence Berkeley National Laboratory"/>
            <person name="Mondo S.J."/>
            <person name="Hensen N."/>
            <person name="Bonometti L."/>
            <person name="Westerberg I."/>
            <person name="Brannstrom I.O."/>
            <person name="Guillou S."/>
            <person name="Cros-Aarteil S."/>
            <person name="Calhoun S."/>
            <person name="Haridas S."/>
            <person name="Kuo A."/>
            <person name="Pangilinan J."/>
            <person name="Riley R."/>
            <person name="Labutti K."/>
            <person name="Andreopoulos B."/>
            <person name="Lipzen A."/>
            <person name="Chen C."/>
            <person name="Yanf M."/>
            <person name="Daum C."/>
            <person name="Ng V."/>
            <person name="Clum A."/>
            <person name="Steindorff A."/>
            <person name="Ohm R."/>
            <person name="Martin F."/>
            <person name="Silar P."/>
            <person name="Natvig D."/>
            <person name="Lalanne C."/>
            <person name="Gautier V."/>
            <person name="Ament-Velasquez S.L."/>
            <person name="Kruys A."/>
            <person name="Hutchinson M.I."/>
            <person name="Powell A.J."/>
            <person name="Barry K."/>
            <person name="Miller A.N."/>
            <person name="Grigoriev I.V."/>
            <person name="Debuchy R."/>
            <person name="Gladieux P."/>
            <person name="Thoren M.H."/>
            <person name="Johannesson H."/>
        </authorList>
    </citation>
    <scope>NUCLEOTIDE SEQUENCE</scope>
    <source>
        <strain evidence="2">PSN324</strain>
    </source>
</reference>
<protein>
    <submittedName>
        <fullName evidence="2">Uncharacterized protein</fullName>
    </submittedName>
</protein>
<reference evidence="2" key="1">
    <citation type="journal article" date="2023" name="Mol. Phylogenet. Evol.">
        <title>Genome-scale phylogeny and comparative genomics of the fungal order Sordariales.</title>
        <authorList>
            <person name="Hensen N."/>
            <person name="Bonometti L."/>
            <person name="Westerberg I."/>
            <person name="Brannstrom I.O."/>
            <person name="Guillou S."/>
            <person name="Cros-Aarteil S."/>
            <person name="Calhoun S."/>
            <person name="Haridas S."/>
            <person name="Kuo A."/>
            <person name="Mondo S."/>
            <person name="Pangilinan J."/>
            <person name="Riley R."/>
            <person name="LaButti K."/>
            <person name="Andreopoulos B."/>
            <person name="Lipzen A."/>
            <person name="Chen C."/>
            <person name="Yan M."/>
            <person name="Daum C."/>
            <person name="Ng V."/>
            <person name="Clum A."/>
            <person name="Steindorff A."/>
            <person name="Ohm R.A."/>
            <person name="Martin F."/>
            <person name="Silar P."/>
            <person name="Natvig D.O."/>
            <person name="Lalanne C."/>
            <person name="Gautier V."/>
            <person name="Ament-Velasquez S.L."/>
            <person name="Kruys A."/>
            <person name="Hutchinson M.I."/>
            <person name="Powell A.J."/>
            <person name="Barry K."/>
            <person name="Miller A.N."/>
            <person name="Grigoriev I.V."/>
            <person name="Debuchy R."/>
            <person name="Gladieux P."/>
            <person name="Hiltunen Thoren M."/>
            <person name="Johannesson H."/>
        </authorList>
    </citation>
    <scope>NUCLEOTIDE SEQUENCE</scope>
    <source>
        <strain evidence="2">PSN324</strain>
    </source>
</reference>
<gene>
    <name evidence="2" type="ORF">QBC42DRAFT_183061</name>
</gene>